<evidence type="ECO:0000259" key="16">
    <source>
        <dbReference type="Pfam" id="PF00401"/>
    </source>
</evidence>
<dbReference type="NCBIfam" id="NF009977">
    <property type="entry name" value="PRK13442.1"/>
    <property type="match status" value="1"/>
</dbReference>
<reference evidence="18 19" key="1">
    <citation type="submission" date="2023-07" db="EMBL/GenBank/DDBJ databases">
        <title>Genomic Encyclopedia of Type Strains, Phase IV (KMG-IV): sequencing the most valuable type-strain genomes for metagenomic binning, comparative biology and taxonomic classification.</title>
        <authorList>
            <person name="Goeker M."/>
        </authorList>
    </citation>
    <scope>NUCLEOTIDE SEQUENCE [LARGE SCALE GENOMIC DNA]</scope>
    <source>
        <strain evidence="18 19">DSM 45903</strain>
    </source>
</reference>
<dbReference type="Proteomes" id="UP001185012">
    <property type="component" value="Unassembled WGS sequence"/>
</dbReference>
<proteinExistence type="inferred from homology"/>
<dbReference type="Gene3D" id="2.60.15.10">
    <property type="entry name" value="F0F1 ATP synthase delta/epsilon subunit, N-terminal"/>
    <property type="match status" value="1"/>
</dbReference>
<dbReference type="NCBIfam" id="NF001846">
    <property type="entry name" value="PRK00571.1-3"/>
    <property type="match status" value="1"/>
</dbReference>
<evidence type="ECO:0000256" key="11">
    <source>
        <dbReference type="ARBA" id="ARBA00030215"/>
    </source>
</evidence>
<evidence type="ECO:0000256" key="1">
    <source>
        <dbReference type="ARBA" id="ARBA00003543"/>
    </source>
</evidence>
<evidence type="ECO:0000256" key="13">
    <source>
        <dbReference type="HAMAP-Rule" id="MF_00530"/>
    </source>
</evidence>
<dbReference type="PANTHER" id="PTHR13822:SF10">
    <property type="entry name" value="ATP SYNTHASE EPSILON CHAIN, CHLOROPLASTIC"/>
    <property type="match status" value="1"/>
</dbReference>
<feature type="domain" description="ATP synthase epsilon subunit C-terminal" evidence="16">
    <location>
        <begin position="87"/>
        <end position="130"/>
    </location>
</feature>
<comment type="caution">
    <text evidence="18">The sequence shown here is derived from an EMBL/GenBank/DDBJ whole genome shotgun (WGS) entry which is preliminary data.</text>
</comment>
<evidence type="ECO:0000313" key="18">
    <source>
        <dbReference type="EMBL" id="MDR6225519.1"/>
    </source>
</evidence>
<gene>
    <name evidence="13" type="primary">atpC</name>
    <name evidence="18" type="ORF">JOE21_001517</name>
</gene>
<keyword evidence="10 13" id="KW-0066">ATP synthesis</keyword>
<evidence type="ECO:0000256" key="9">
    <source>
        <dbReference type="ARBA" id="ARBA00023196"/>
    </source>
</evidence>
<comment type="similarity">
    <text evidence="3 13 14">Belongs to the ATPase epsilon chain family.</text>
</comment>
<dbReference type="InterPro" id="IPR020546">
    <property type="entry name" value="ATP_synth_F1_dsu/esu_N"/>
</dbReference>
<sequence length="135" mass="15089">MATMQLDIVTPERKVYSEQVDMVIARAAEGDIGILPHHTPFISPLKISAVKVKKGEEEFHVAVSGGFLEVHDNQVTLLAETAEMPGEIDVNRAKEAKKRAEQRLQNQKQEDIDFKRAQLSLQRAMIRIRVGGDGE</sequence>
<dbReference type="SUPFAM" id="SSF51344">
    <property type="entry name" value="Epsilon subunit of F1F0-ATP synthase N-terminal domain"/>
    <property type="match status" value="1"/>
</dbReference>
<evidence type="ECO:0000313" key="19">
    <source>
        <dbReference type="Proteomes" id="UP001185012"/>
    </source>
</evidence>
<evidence type="ECO:0000256" key="7">
    <source>
        <dbReference type="ARBA" id="ARBA00023065"/>
    </source>
</evidence>
<dbReference type="CDD" id="cd12152">
    <property type="entry name" value="F1-ATPase_delta"/>
    <property type="match status" value="1"/>
</dbReference>
<dbReference type="Pfam" id="PF00401">
    <property type="entry name" value="ATP-synt_DE"/>
    <property type="match status" value="1"/>
</dbReference>
<dbReference type="InterPro" id="IPR020547">
    <property type="entry name" value="ATP_synth_F1_esu_C"/>
</dbReference>
<evidence type="ECO:0000256" key="12">
    <source>
        <dbReference type="ARBA" id="ARBA00031795"/>
    </source>
</evidence>
<dbReference type="RefSeq" id="WP_309864299.1">
    <property type="nucleotide sequence ID" value="NZ_JAVDQG010000003.1"/>
</dbReference>
<evidence type="ECO:0000256" key="2">
    <source>
        <dbReference type="ARBA" id="ARBA00004202"/>
    </source>
</evidence>
<evidence type="ECO:0000256" key="15">
    <source>
        <dbReference type="SAM" id="Coils"/>
    </source>
</evidence>
<comment type="subunit">
    <text evidence="13 14">F-type ATPases have 2 components, CF(1) - the catalytic core - and CF(0) - the membrane proton channel. CF(1) has five subunits: alpha(3), beta(3), gamma(1), delta(1), epsilon(1). CF(0) has three main subunits: a, b and c.</text>
</comment>
<dbReference type="NCBIfam" id="NF009980">
    <property type="entry name" value="PRK13446.1"/>
    <property type="match status" value="1"/>
</dbReference>
<evidence type="ECO:0000256" key="5">
    <source>
        <dbReference type="ARBA" id="ARBA00022448"/>
    </source>
</evidence>
<dbReference type="Pfam" id="PF02823">
    <property type="entry name" value="ATP-synt_DE_N"/>
    <property type="match status" value="1"/>
</dbReference>
<feature type="coiled-coil region" evidence="15">
    <location>
        <begin position="90"/>
        <end position="117"/>
    </location>
</feature>
<keyword evidence="8 13" id="KW-0472">Membrane</keyword>
<dbReference type="Gene3D" id="1.20.5.440">
    <property type="entry name" value="ATP synthase delta/epsilon subunit, C-terminal domain"/>
    <property type="match status" value="1"/>
</dbReference>
<keyword evidence="5 13" id="KW-0813">Transport</keyword>
<evidence type="ECO:0000256" key="14">
    <source>
        <dbReference type="RuleBase" id="RU003656"/>
    </source>
</evidence>
<evidence type="ECO:0000256" key="3">
    <source>
        <dbReference type="ARBA" id="ARBA00005712"/>
    </source>
</evidence>
<dbReference type="InterPro" id="IPR036771">
    <property type="entry name" value="ATPsynth_dsu/esu_N"/>
</dbReference>
<dbReference type="SUPFAM" id="SSF46604">
    <property type="entry name" value="Epsilon subunit of F1F0-ATP synthase C-terminal domain"/>
    <property type="match status" value="1"/>
</dbReference>
<keyword evidence="13" id="KW-1003">Cell membrane</keyword>
<accession>A0ABU1IMX3</accession>
<dbReference type="EMBL" id="JAVDQG010000003">
    <property type="protein sequence ID" value="MDR6225519.1"/>
    <property type="molecule type" value="Genomic_DNA"/>
</dbReference>
<dbReference type="HAMAP" id="MF_00530">
    <property type="entry name" value="ATP_synth_epsil_bac"/>
    <property type="match status" value="1"/>
</dbReference>
<organism evidence="18 19">
    <name type="scientific">Desmospora profundinema</name>
    <dbReference type="NCBI Taxonomy" id="1571184"/>
    <lineage>
        <taxon>Bacteria</taxon>
        <taxon>Bacillati</taxon>
        <taxon>Bacillota</taxon>
        <taxon>Bacilli</taxon>
        <taxon>Bacillales</taxon>
        <taxon>Thermoactinomycetaceae</taxon>
        <taxon>Desmospora</taxon>
    </lineage>
</organism>
<keyword evidence="6 13" id="KW-0375">Hydrogen ion transport</keyword>
<dbReference type="InterPro" id="IPR036794">
    <property type="entry name" value="ATP_F1_dsu/esu_C_sf"/>
</dbReference>
<comment type="function">
    <text evidence="1 13">Produces ATP from ADP in the presence of a proton gradient across the membrane.</text>
</comment>
<keyword evidence="15" id="KW-0175">Coiled coil</keyword>
<comment type="subcellular location">
    <subcellularLocation>
        <location evidence="2 13">Cell membrane</location>
        <topology evidence="2 13">Peripheral membrane protein</topology>
    </subcellularLocation>
</comment>
<evidence type="ECO:0000259" key="17">
    <source>
        <dbReference type="Pfam" id="PF02823"/>
    </source>
</evidence>
<dbReference type="InterPro" id="IPR001469">
    <property type="entry name" value="ATP_synth_F1_dsu/esu"/>
</dbReference>
<dbReference type="PANTHER" id="PTHR13822">
    <property type="entry name" value="ATP SYNTHASE DELTA/EPSILON CHAIN"/>
    <property type="match status" value="1"/>
</dbReference>
<keyword evidence="19" id="KW-1185">Reference proteome</keyword>
<evidence type="ECO:0000256" key="4">
    <source>
        <dbReference type="ARBA" id="ARBA00014480"/>
    </source>
</evidence>
<keyword evidence="7 13" id="KW-0406">Ion transport</keyword>
<protein>
    <recommendedName>
        <fullName evidence="4 13">ATP synthase epsilon chain</fullName>
    </recommendedName>
    <alternativeName>
        <fullName evidence="12 13">ATP synthase F1 sector epsilon subunit</fullName>
    </alternativeName>
    <alternativeName>
        <fullName evidence="11 13">F-ATPase epsilon subunit</fullName>
    </alternativeName>
</protein>
<keyword evidence="9 13" id="KW-0139">CF(1)</keyword>
<evidence type="ECO:0000256" key="6">
    <source>
        <dbReference type="ARBA" id="ARBA00022781"/>
    </source>
</evidence>
<evidence type="ECO:0000256" key="8">
    <source>
        <dbReference type="ARBA" id="ARBA00023136"/>
    </source>
</evidence>
<dbReference type="NCBIfam" id="TIGR01216">
    <property type="entry name" value="ATP_synt_epsi"/>
    <property type="match status" value="1"/>
</dbReference>
<feature type="domain" description="ATP synthase F1 complex delta/epsilon subunit N-terminal" evidence="17">
    <location>
        <begin position="4"/>
        <end position="82"/>
    </location>
</feature>
<evidence type="ECO:0000256" key="10">
    <source>
        <dbReference type="ARBA" id="ARBA00023310"/>
    </source>
</evidence>
<name>A0ABU1IMX3_9BACL</name>